<evidence type="ECO:0000313" key="2">
    <source>
        <dbReference type="Proteomes" id="UP001595075"/>
    </source>
</evidence>
<dbReference type="EMBL" id="JAZHXI010000045">
    <property type="protein sequence ID" value="KAL2059705.1"/>
    <property type="molecule type" value="Genomic_DNA"/>
</dbReference>
<proteinExistence type="predicted"/>
<comment type="caution">
    <text evidence="1">The sequence shown here is derived from an EMBL/GenBank/DDBJ whole genome shotgun (WGS) entry which is preliminary data.</text>
</comment>
<name>A0ABR4BPI4_9HELO</name>
<keyword evidence="2" id="KW-1185">Reference proteome</keyword>
<evidence type="ECO:0000313" key="1">
    <source>
        <dbReference type="EMBL" id="KAL2059705.1"/>
    </source>
</evidence>
<protein>
    <submittedName>
        <fullName evidence="1">Uncharacterized protein</fullName>
    </submittedName>
</protein>
<accession>A0ABR4BPI4</accession>
<reference evidence="1 2" key="1">
    <citation type="journal article" date="2024" name="Commun. Biol.">
        <title>Comparative genomic analysis of thermophilic fungi reveals convergent evolutionary adaptations and gene losses.</title>
        <authorList>
            <person name="Steindorff A.S."/>
            <person name="Aguilar-Pontes M.V."/>
            <person name="Robinson A.J."/>
            <person name="Andreopoulos B."/>
            <person name="LaButti K."/>
            <person name="Kuo A."/>
            <person name="Mondo S."/>
            <person name="Riley R."/>
            <person name="Otillar R."/>
            <person name="Haridas S."/>
            <person name="Lipzen A."/>
            <person name="Grimwood J."/>
            <person name="Schmutz J."/>
            <person name="Clum A."/>
            <person name="Reid I.D."/>
            <person name="Moisan M.C."/>
            <person name="Butler G."/>
            <person name="Nguyen T.T.M."/>
            <person name="Dewar K."/>
            <person name="Conant G."/>
            <person name="Drula E."/>
            <person name="Henrissat B."/>
            <person name="Hansel C."/>
            <person name="Singer S."/>
            <person name="Hutchinson M.I."/>
            <person name="de Vries R.P."/>
            <person name="Natvig D.O."/>
            <person name="Powell A.J."/>
            <person name="Tsang A."/>
            <person name="Grigoriev I.V."/>
        </authorList>
    </citation>
    <scope>NUCLEOTIDE SEQUENCE [LARGE SCALE GENOMIC DNA]</scope>
    <source>
        <strain evidence="1 2">CBS 494.80</strain>
    </source>
</reference>
<organism evidence="1 2">
    <name type="scientific">Oculimacula yallundae</name>
    <dbReference type="NCBI Taxonomy" id="86028"/>
    <lineage>
        <taxon>Eukaryota</taxon>
        <taxon>Fungi</taxon>
        <taxon>Dikarya</taxon>
        <taxon>Ascomycota</taxon>
        <taxon>Pezizomycotina</taxon>
        <taxon>Leotiomycetes</taxon>
        <taxon>Helotiales</taxon>
        <taxon>Ploettnerulaceae</taxon>
        <taxon>Oculimacula</taxon>
    </lineage>
</organism>
<gene>
    <name evidence="1" type="ORF">VTL71DRAFT_12258</name>
</gene>
<dbReference type="Proteomes" id="UP001595075">
    <property type="component" value="Unassembled WGS sequence"/>
</dbReference>
<sequence>MLFNIPRANIPRAGKKRLK</sequence>